<keyword evidence="2" id="KW-1185">Reference proteome</keyword>
<sequence length="203" mass="22962">MQIVPSPVINIKFSSYLDACVGEPTVTEMKYDDKNCQKEDQTYFVQSPGESCEDVDVVPTPPVLEEVQARFSKRTVGINLEHVGARAKKMARKRNLQGNEPISENSFDVLSNMEIINMASHMGVNIPDDDFTVIDVIRELEKSRANIAKKINTDDKQQEDVLLITNAVGESSPLNTAWGDEEDIDEELFKSVRSRKREKRKLM</sequence>
<name>A0A8I6YZT9_HORVV</name>
<organism evidence="1 2">
    <name type="scientific">Hordeum vulgare subsp. vulgare</name>
    <name type="common">Domesticated barley</name>
    <dbReference type="NCBI Taxonomy" id="112509"/>
    <lineage>
        <taxon>Eukaryota</taxon>
        <taxon>Viridiplantae</taxon>
        <taxon>Streptophyta</taxon>
        <taxon>Embryophyta</taxon>
        <taxon>Tracheophyta</taxon>
        <taxon>Spermatophyta</taxon>
        <taxon>Magnoliopsida</taxon>
        <taxon>Liliopsida</taxon>
        <taxon>Poales</taxon>
        <taxon>Poaceae</taxon>
        <taxon>BOP clade</taxon>
        <taxon>Pooideae</taxon>
        <taxon>Triticodae</taxon>
        <taxon>Triticeae</taxon>
        <taxon>Hordeinae</taxon>
        <taxon>Hordeum</taxon>
    </lineage>
</organism>
<dbReference type="AlphaFoldDB" id="A0A8I6YZT9"/>
<proteinExistence type="predicted"/>
<dbReference type="EnsemblPlants" id="HORVU.MOREX.r3.7HG0635640.1">
    <property type="protein sequence ID" value="HORVU.MOREX.r3.7HG0635640.1.CDS1"/>
    <property type="gene ID" value="HORVU.MOREX.r3.7HG0635640"/>
</dbReference>
<reference evidence="2" key="1">
    <citation type="journal article" date="2012" name="Nature">
        <title>A physical, genetic and functional sequence assembly of the barley genome.</title>
        <authorList>
            <consortium name="The International Barley Genome Sequencing Consortium"/>
            <person name="Mayer K.F."/>
            <person name="Waugh R."/>
            <person name="Brown J.W."/>
            <person name="Schulman A."/>
            <person name="Langridge P."/>
            <person name="Platzer M."/>
            <person name="Fincher G.B."/>
            <person name="Muehlbauer G.J."/>
            <person name="Sato K."/>
            <person name="Close T.J."/>
            <person name="Wise R.P."/>
            <person name="Stein N."/>
        </authorList>
    </citation>
    <scope>NUCLEOTIDE SEQUENCE [LARGE SCALE GENOMIC DNA]</scope>
    <source>
        <strain evidence="2">cv. Morex</strain>
    </source>
</reference>
<reference evidence="1" key="3">
    <citation type="submission" date="2022-01" db="UniProtKB">
        <authorList>
            <consortium name="EnsemblPlants"/>
        </authorList>
    </citation>
    <scope>IDENTIFICATION</scope>
    <source>
        <strain evidence="1">subsp. vulgare</strain>
    </source>
</reference>
<protein>
    <submittedName>
        <fullName evidence="1">Uncharacterized protein</fullName>
    </submittedName>
</protein>
<accession>A0A8I6YZT9</accession>
<evidence type="ECO:0000313" key="1">
    <source>
        <dbReference type="EnsemblPlants" id="HORVU.MOREX.r3.7HG0635640.1.CDS1"/>
    </source>
</evidence>
<dbReference type="Proteomes" id="UP000011116">
    <property type="component" value="Chromosome 7H"/>
</dbReference>
<dbReference type="Gramene" id="HORVU.MOREX.r2.7HG0528130.1">
    <property type="protein sequence ID" value="HORVU.MOREX.r2.7HG0528130.1.CDS.1"/>
    <property type="gene ID" value="HORVU.MOREX.r2.7HG0528130"/>
</dbReference>
<reference evidence="1" key="2">
    <citation type="submission" date="2020-10" db="EMBL/GenBank/DDBJ databases">
        <authorList>
            <person name="Scholz U."/>
            <person name="Mascher M."/>
            <person name="Fiebig A."/>
        </authorList>
    </citation>
    <scope>NUCLEOTIDE SEQUENCE [LARGE SCALE GENOMIC DNA]</scope>
    <source>
        <strain evidence="1">cv. Morex</strain>
    </source>
</reference>
<evidence type="ECO:0000313" key="2">
    <source>
        <dbReference type="Proteomes" id="UP000011116"/>
    </source>
</evidence>
<dbReference type="Gramene" id="HORVU.MOREX.r3.7HG0635640.1">
    <property type="protein sequence ID" value="HORVU.MOREX.r3.7HG0635640.1.CDS1"/>
    <property type="gene ID" value="HORVU.MOREX.r3.7HG0635640"/>
</dbReference>